<dbReference type="PANTHER" id="PTHR45672:SF3">
    <property type="entry name" value="THIOREDOXIN DOMAIN-CONTAINING PROTEIN 5"/>
    <property type="match status" value="1"/>
</dbReference>
<protein>
    <recommendedName>
        <fullName evidence="4">Thioredoxin domain-containing protein</fullName>
    </recommendedName>
</protein>
<keyword evidence="3" id="KW-1133">Transmembrane helix</keyword>
<dbReference type="PANTHER" id="PTHR45672">
    <property type="entry name" value="PROTEIN DISULFIDE-ISOMERASE C17H9.14C-RELATED"/>
    <property type="match status" value="1"/>
</dbReference>
<feature type="transmembrane region" description="Helical" evidence="3">
    <location>
        <begin position="12"/>
        <end position="32"/>
    </location>
</feature>
<dbReference type="CDD" id="cd02961">
    <property type="entry name" value="PDI_a_family"/>
    <property type="match status" value="1"/>
</dbReference>
<proteinExistence type="inferred from homology"/>
<evidence type="ECO:0000313" key="5">
    <source>
        <dbReference type="EMBL" id="AYV78657.1"/>
    </source>
</evidence>
<accession>A0A3G4ZUT1</accession>
<keyword evidence="2" id="KW-0732">Signal</keyword>
<name>A0A3G4ZUT1_9VIRU</name>
<dbReference type="InterPro" id="IPR013766">
    <property type="entry name" value="Thioredoxin_domain"/>
</dbReference>
<organism evidence="5">
    <name type="scientific">Edafosvirus sp</name>
    <dbReference type="NCBI Taxonomy" id="2487765"/>
    <lineage>
        <taxon>Viruses</taxon>
        <taxon>Varidnaviria</taxon>
        <taxon>Bamfordvirae</taxon>
        <taxon>Nucleocytoviricota</taxon>
        <taxon>Megaviricetes</taxon>
        <taxon>Imitervirales</taxon>
        <taxon>Mimiviridae</taxon>
        <taxon>Klosneuvirinae</taxon>
    </lineage>
</organism>
<dbReference type="GO" id="GO:0003756">
    <property type="term" value="F:protein disulfide isomerase activity"/>
    <property type="evidence" value="ECO:0007669"/>
    <property type="project" value="TreeGrafter"/>
</dbReference>
<keyword evidence="3" id="KW-0812">Transmembrane</keyword>
<reference evidence="5" key="1">
    <citation type="submission" date="2018-10" db="EMBL/GenBank/DDBJ databases">
        <title>Hidden diversity of soil giant viruses.</title>
        <authorList>
            <person name="Schulz F."/>
            <person name="Alteio L."/>
            <person name="Goudeau D."/>
            <person name="Ryan E.M."/>
            <person name="Malmstrom R.R."/>
            <person name="Blanchard J."/>
            <person name="Woyke T."/>
        </authorList>
    </citation>
    <scope>NUCLEOTIDE SEQUENCE</scope>
    <source>
        <strain evidence="5">EDV1</strain>
    </source>
</reference>
<dbReference type="InterPro" id="IPR036249">
    <property type="entry name" value="Thioredoxin-like_sf"/>
</dbReference>
<dbReference type="EMBL" id="MK072087">
    <property type="protein sequence ID" value="AYV78657.1"/>
    <property type="molecule type" value="Genomic_DNA"/>
</dbReference>
<evidence type="ECO:0000256" key="1">
    <source>
        <dbReference type="ARBA" id="ARBA00006347"/>
    </source>
</evidence>
<dbReference type="Gene3D" id="3.40.30.10">
    <property type="entry name" value="Glutaredoxin"/>
    <property type="match status" value="1"/>
</dbReference>
<sequence>MNSCNLSETSGFWYVCIAVLILLLVICLYYKYLYSASCSERMTSESNKPSNELVVYHTTWCGHSRAFLQGPTSVWEQVKNYAKHNYDGMLEIKEVQCDASNIAPDDNECCTNNGLVPGYPTIIFYKQNGNKKETVKYTGPRTYDAILTFVQGNMTSMEIPK</sequence>
<evidence type="ECO:0000256" key="2">
    <source>
        <dbReference type="ARBA" id="ARBA00022729"/>
    </source>
</evidence>
<keyword evidence="3" id="KW-0472">Membrane</keyword>
<dbReference type="GO" id="GO:0006457">
    <property type="term" value="P:protein folding"/>
    <property type="evidence" value="ECO:0007669"/>
    <property type="project" value="TreeGrafter"/>
</dbReference>
<evidence type="ECO:0000256" key="3">
    <source>
        <dbReference type="SAM" id="Phobius"/>
    </source>
</evidence>
<comment type="similarity">
    <text evidence="1">Belongs to the protein disulfide isomerase family.</text>
</comment>
<gene>
    <name evidence="5" type="ORF">Edafosvirus22_14</name>
</gene>
<dbReference type="Pfam" id="PF00085">
    <property type="entry name" value="Thioredoxin"/>
    <property type="match status" value="1"/>
</dbReference>
<dbReference type="InterPro" id="IPR051063">
    <property type="entry name" value="PDI"/>
</dbReference>
<feature type="domain" description="Thioredoxin" evidence="4">
    <location>
        <begin position="51"/>
        <end position="151"/>
    </location>
</feature>
<evidence type="ECO:0000259" key="4">
    <source>
        <dbReference type="Pfam" id="PF00085"/>
    </source>
</evidence>
<dbReference type="SUPFAM" id="SSF52833">
    <property type="entry name" value="Thioredoxin-like"/>
    <property type="match status" value="1"/>
</dbReference>